<dbReference type="InterPro" id="IPR005269">
    <property type="entry name" value="LOG"/>
</dbReference>
<comment type="caution">
    <text evidence="1">The sequence shown here is derived from an EMBL/GenBank/DDBJ whole genome shotgun (WGS) entry which is preliminary data.</text>
</comment>
<evidence type="ECO:0000313" key="1">
    <source>
        <dbReference type="EMBL" id="KKS57541.1"/>
    </source>
</evidence>
<dbReference type="InterPro" id="IPR031100">
    <property type="entry name" value="LOG_fam"/>
</dbReference>
<protein>
    <recommendedName>
        <fullName evidence="3">Cytokinin riboside 5'-monophosphate phosphoribohydrolase</fullName>
    </recommendedName>
</protein>
<evidence type="ECO:0008006" key="3">
    <source>
        <dbReference type="Google" id="ProtNLM"/>
    </source>
</evidence>
<gene>
    <name evidence="1" type="ORF">UV20_C0001G0181</name>
</gene>
<reference evidence="1 2" key="1">
    <citation type="journal article" date="2015" name="Nature">
        <title>rRNA introns, odd ribosomes, and small enigmatic genomes across a large radiation of phyla.</title>
        <authorList>
            <person name="Brown C.T."/>
            <person name="Hug L.A."/>
            <person name="Thomas B.C."/>
            <person name="Sharon I."/>
            <person name="Castelle C.J."/>
            <person name="Singh A."/>
            <person name="Wilkins M.J."/>
            <person name="Williams K.H."/>
            <person name="Banfield J.F."/>
        </authorList>
    </citation>
    <scope>NUCLEOTIDE SEQUENCE [LARGE SCALE GENOMIC DNA]</scope>
</reference>
<dbReference type="PANTHER" id="PTHR43393">
    <property type="entry name" value="CYTOKININ RIBOSIDE 5'-MONOPHOSPHATE PHOSPHORIBOHYDROLASE"/>
    <property type="match status" value="1"/>
</dbReference>
<organism evidence="1 2">
    <name type="scientific">Candidatus Magasanikbacteria bacterium GW2011_GWA2_42_32</name>
    <dbReference type="NCBI Taxonomy" id="1619039"/>
    <lineage>
        <taxon>Bacteria</taxon>
        <taxon>Candidatus Magasanikiibacteriota</taxon>
    </lineage>
</organism>
<accession>A0A0G1CG50</accession>
<dbReference type="SUPFAM" id="SSF102405">
    <property type="entry name" value="MCP/YpsA-like"/>
    <property type="match status" value="2"/>
</dbReference>
<dbReference type="GO" id="GO:0016787">
    <property type="term" value="F:hydrolase activity"/>
    <property type="evidence" value="ECO:0007669"/>
    <property type="project" value="InterPro"/>
</dbReference>
<sequence length="457" mass="51449">MFKRKISPHHYHSLFEQKARIFEKFHEPVNYRDTWQIFRIMSEFVSGYQLLGKFEKTATIFGSARSTEDSFAYKEARECGLFLGKQGYAVITGGGPGVMEAGNRGAKEAGAESVAISIQLPEEQILNPYVTKNAGFNYFFIRKIMLVSPAEAAIFFPGGYGTMDEIFELLDLIEIGKVKKIPVIAVGKDFWNPLIDFLKQSPLELIGSISQTHLDLLQVVDSAEEAVEIVRRSGVHKVLCDPSDPADPHCAQTMNWRIFRIMAEVVEGFEFLTREVRDDITILGTNSLGAESPYYQAAEKMSFNLGKKGYMVITGGGPGIMEAASKGAKEAGAESIGFSLKFEDVARTNQYLTKSLSFNFPYIRKLMLTVPSKAFIFFPGGFGTLHQLFEVLTLMKTKKMSEMTVLLYGKKYWEPLDKFIRETLLKKYDTIAPEYVDLYKIVDSVEEAEQYIPKLAK</sequence>
<dbReference type="Proteomes" id="UP000034837">
    <property type="component" value="Unassembled WGS sequence"/>
</dbReference>
<proteinExistence type="predicted"/>
<name>A0A0G1CG50_9BACT</name>
<dbReference type="EMBL" id="LCDO01000001">
    <property type="protein sequence ID" value="KKS57541.1"/>
    <property type="molecule type" value="Genomic_DNA"/>
</dbReference>
<dbReference type="Pfam" id="PF03641">
    <property type="entry name" value="Lysine_decarbox"/>
    <property type="match status" value="2"/>
</dbReference>
<dbReference type="GO" id="GO:0009691">
    <property type="term" value="P:cytokinin biosynthetic process"/>
    <property type="evidence" value="ECO:0007669"/>
    <property type="project" value="InterPro"/>
</dbReference>
<dbReference type="Gene3D" id="3.40.50.450">
    <property type="match status" value="2"/>
</dbReference>
<dbReference type="GO" id="GO:0005829">
    <property type="term" value="C:cytosol"/>
    <property type="evidence" value="ECO:0007669"/>
    <property type="project" value="TreeGrafter"/>
</dbReference>
<dbReference type="AlphaFoldDB" id="A0A0G1CG50"/>
<evidence type="ECO:0000313" key="2">
    <source>
        <dbReference type="Proteomes" id="UP000034837"/>
    </source>
</evidence>
<dbReference type="NCBIfam" id="TIGR00730">
    <property type="entry name" value="Rossman fold protein, TIGR00730 family"/>
    <property type="match status" value="2"/>
</dbReference>
<dbReference type="PANTHER" id="PTHR43393:SF3">
    <property type="entry name" value="LYSINE DECARBOXYLASE-LIKE PROTEIN"/>
    <property type="match status" value="1"/>
</dbReference>
<dbReference type="InterPro" id="IPR052341">
    <property type="entry name" value="LOG_family_nucleotidases"/>
</dbReference>
<dbReference type="PATRIC" id="fig|1619039.3.peg.190"/>